<name>A0A369UPS5_9GAMM</name>
<feature type="transmembrane region" description="Helical" evidence="1">
    <location>
        <begin position="396"/>
        <end position="414"/>
    </location>
</feature>
<accession>A0A369UPS5</accession>
<feature type="transmembrane region" description="Helical" evidence="1">
    <location>
        <begin position="130"/>
        <end position="163"/>
    </location>
</feature>
<feature type="domain" description="DUF418" evidence="2">
    <location>
        <begin position="270"/>
        <end position="432"/>
    </location>
</feature>
<comment type="caution">
    <text evidence="3">The sequence shown here is derived from an EMBL/GenBank/DDBJ whole genome shotgun (WGS) entry which is preliminary data.</text>
</comment>
<keyword evidence="1" id="KW-1133">Transmembrane helix</keyword>
<organism evidence="3 4">
    <name type="scientific">Dyella tabacisoli</name>
    <dbReference type="NCBI Taxonomy" id="2282381"/>
    <lineage>
        <taxon>Bacteria</taxon>
        <taxon>Pseudomonadati</taxon>
        <taxon>Pseudomonadota</taxon>
        <taxon>Gammaproteobacteria</taxon>
        <taxon>Lysobacterales</taxon>
        <taxon>Rhodanobacteraceae</taxon>
        <taxon>Dyella</taxon>
    </lineage>
</organism>
<evidence type="ECO:0000313" key="3">
    <source>
        <dbReference type="EMBL" id="RDD82531.1"/>
    </source>
</evidence>
<feature type="transmembrane region" description="Helical" evidence="1">
    <location>
        <begin position="44"/>
        <end position="62"/>
    </location>
</feature>
<feature type="transmembrane region" description="Helical" evidence="1">
    <location>
        <begin position="365"/>
        <end position="384"/>
    </location>
</feature>
<sequence length="442" mass="49597">MRTAISAIVAGVRGREGMQASGEIAGADALPSVPLDERIQALDVLRGFALLGIFLMNVDYMVRPLAALDGSVPANLRGLDYAAGWLIYTFVQGKFWTLFSLLFGMGFAVMMTRAERAGRDFVRPYLRRSLALLGFGLIHACLIWGGDVLMNYALVAFVLLLGFRRMRLNWLWRFALLLFLVPVLMSAVGLATTYHALHSSPAAYTEKMHEREQTHQKWLTEVGAAEQLQRHGSYAAMSRQRAQDMIKSLPWMAIGGMQILGVFLFGAWLIRSGRMVKPQAHLPFFRGMLILTLPLGSLLALCSAWCGVTTIPGASTLRVGIGTSLMDIASMLMCLGYLSVIVLWLQHPRGARVLAWLAPAGRMALTNYLLQSLLGTWLFYGYGLGLAGYFSRAWQVVYVLVFYILQLLLSRWWLSSHRYGPMEWLWRYLTYLRQPIWSSSPR</sequence>
<dbReference type="Proteomes" id="UP000253782">
    <property type="component" value="Unassembled WGS sequence"/>
</dbReference>
<evidence type="ECO:0000256" key="1">
    <source>
        <dbReference type="SAM" id="Phobius"/>
    </source>
</evidence>
<keyword evidence="4" id="KW-1185">Reference proteome</keyword>
<feature type="transmembrane region" description="Helical" evidence="1">
    <location>
        <begin position="175"/>
        <end position="197"/>
    </location>
</feature>
<dbReference type="InterPro" id="IPR007349">
    <property type="entry name" value="DUF418"/>
</dbReference>
<dbReference type="OrthoDB" id="9807744at2"/>
<feature type="transmembrane region" description="Helical" evidence="1">
    <location>
        <begin position="290"/>
        <end position="313"/>
    </location>
</feature>
<dbReference type="AlphaFoldDB" id="A0A369UPS5"/>
<gene>
    <name evidence="3" type="ORF">DVJ77_06245</name>
</gene>
<dbReference type="Pfam" id="PF04235">
    <property type="entry name" value="DUF418"/>
    <property type="match status" value="1"/>
</dbReference>
<reference evidence="3 4" key="1">
    <citation type="submission" date="2018-07" db="EMBL/GenBank/DDBJ databases">
        <title>Dyella tabacisoli L4-6T, whole genome shotgun sequence.</title>
        <authorList>
            <person name="Zhou X.-K."/>
            <person name="Li W.-J."/>
            <person name="Duan Y.-Q."/>
        </authorList>
    </citation>
    <scope>NUCLEOTIDE SEQUENCE [LARGE SCALE GENOMIC DNA]</scope>
    <source>
        <strain evidence="3 4">L4-6</strain>
    </source>
</reference>
<keyword evidence="1" id="KW-0812">Transmembrane</keyword>
<proteinExistence type="predicted"/>
<protein>
    <submittedName>
        <fullName evidence="3">DUF418 domain-containing protein</fullName>
    </submittedName>
</protein>
<dbReference type="InterPro" id="IPR052529">
    <property type="entry name" value="Bact_Transport_Assoc"/>
</dbReference>
<dbReference type="PANTHER" id="PTHR30590:SF2">
    <property type="entry name" value="INNER MEMBRANE PROTEIN"/>
    <property type="match status" value="1"/>
</dbReference>
<evidence type="ECO:0000259" key="2">
    <source>
        <dbReference type="Pfam" id="PF04235"/>
    </source>
</evidence>
<feature type="transmembrane region" description="Helical" evidence="1">
    <location>
        <begin position="82"/>
        <end position="109"/>
    </location>
</feature>
<dbReference type="PANTHER" id="PTHR30590">
    <property type="entry name" value="INNER MEMBRANE PROTEIN"/>
    <property type="match status" value="1"/>
</dbReference>
<feature type="transmembrane region" description="Helical" evidence="1">
    <location>
        <begin position="249"/>
        <end position="270"/>
    </location>
</feature>
<keyword evidence="1" id="KW-0472">Membrane</keyword>
<evidence type="ECO:0000313" key="4">
    <source>
        <dbReference type="Proteomes" id="UP000253782"/>
    </source>
</evidence>
<dbReference type="EMBL" id="QQAH01000005">
    <property type="protein sequence ID" value="RDD82531.1"/>
    <property type="molecule type" value="Genomic_DNA"/>
</dbReference>
<feature type="transmembrane region" description="Helical" evidence="1">
    <location>
        <begin position="325"/>
        <end position="345"/>
    </location>
</feature>